<reference evidence="3" key="1">
    <citation type="submission" date="2017-09" db="EMBL/GenBank/DDBJ databases">
        <title>Metaegenomics of thermophilic ammonia-oxidizing enrichment culture.</title>
        <authorList>
            <person name="Kato S."/>
            <person name="Suzuki K."/>
        </authorList>
    </citation>
    <scope>NUCLEOTIDE SEQUENCE [LARGE SCALE GENOMIC DNA]</scope>
</reference>
<evidence type="ECO:0000313" key="2">
    <source>
        <dbReference type="EMBL" id="GBC98750.1"/>
    </source>
</evidence>
<name>A0A2H5XC25_9BACT</name>
<accession>A0A2H5XC25</accession>
<evidence type="ECO:0000313" key="3">
    <source>
        <dbReference type="Proteomes" id="UP000236173"/>
    </source>
</evidence>
<evidence type="ECO:0000256" key="1">
    <source>
        <dbReference type="SAM" id="Phobius"/>
    </source>
</evidence>
<keyword evidence="1" id="KW-0812">Transmembrane</keyword>
<keyword evidence="1" id="KW-1133">Transmembrane helix</keyword>
<dbReference type="Proteomes" id="UP000236173">
    <property type="component" value="Unassembled WGS sequence"/>
</dbReference>
<feature type="transmembrane region" description="Helical" evidence="1">
    <location>
        <begin position="6"/>
        <end position="28"/>
    </location>
</feature>
<dbReference type="EMBL" id="BEHT01000015">
    <property type="protein sequence ID" value="GBC98750.1"/>
    <property type="molecule type" value="Genomic_DNA"/>
</dbReference>
<proteinExistence type="predicted"/>
<protein>
    <submittedName>
        <fullName evidence="2">Uncharacterized protein</fullName>
    </submittedName>
</protein>
<keyword evidence="1" id="KW-0472">Membrane</keyword>
<gene>
    <name evidence="2" type="ORF">HRbin17_01264</name>
</gene>
<sequence>MYNMLYSGIHFCSLNLFGGFIVVCQIPLQPAFIESSQNRDIVQSPPLIAVLLQIFSTLQV</sequence>
<organism evidence="2 3">
    <name type="scientific">Candidatus Fervidibacter japonicus</name>
    <dbReference type="NCBI Taxonomy" id="2035412"/>
    <lineage>
        <taxon>Bacteria</taxon>
        <taxon>Candidatus Fervidibacterota</taxon>
        <taxon>Candidatus Fervidibacter</taxon>
    </lineage>
</organism>
<comment type="caution">
    <text evidence="2">The sequence shown here is derived from an EMBL/GenBank/DDBJ whole genome shotgun (WGS) entry which is preliminary data.</text>
</comment>
<dbReference type="AlphaFoldDB" id="A0A2H5XC25"/>